<dbReference type="InterPro" id="IPR036331">
    <property type="entry name" value="Chagasin-like_sf"/>
</dbReference>
<evidence type="ECO:0000256" key="2">
    <source>
        <dbReference type="ARBA" id="ARBA00022704"/>
    </source>
</evidence>
<gene>
    <name evidence="4" type="ORF">SAMN05443248_6614</name>
</gene>
<keyword evidence="1" id="KW-0646">Protease inhibitor</keyword>
<evidence type="ECO:0000313" key="5">
    <source>
        <dbReference type="Proteomes" id="UP000189796"/>
    </source>
</evidence>
<accession>A0A1M5WIY8</accession>
<reference evidence="4 5" key="1">
    <citation type="submission" date="2016-11" db="EMBL/GenBank/DDBJ databases">
        <authorList>
            <person name="Jaros S."/>
            <person name="Januszkiewicz K."/>
            <person name="Wedrychowicz H."/>
        </authorList>
    </citation>
    <scope>NUCLEOTIDE SEQUENCE [LARGE SCALE GENOMIC DNA]</scope>
    <source>
        <strain evidence="4 5">GAS138</strain>
    </source>
</reference>
<dbReference type="RefSeq" id="WP_154072626.1">
    <property type="nucleotide sequence ID" value="NZ_LT670817.1"/>
</dbReference>
<evidence type="ECO:0000313" key="4">
    <source>
        <dbReference type="EMBL" id="SHH87520.1"/>
    </source>
</evidence>
<protein>
    <recommendedName>
        <fullName evidence="6">Proteinase inhibitor I42 chagasin domain-containing protein</fullName>
    </recommendedName>
</protein>
<dbReference type="SUPFAM" id="SSF141066">
    <property type="entry name" value="ICP-like"/>
    <property type="match status" value="1"/>
</dbReference>
<feature type="chain" id="PRO_5013177983" description="Proteinase inhibitor I42 chagasin domain-containing protein" evidence="3">
    <location>
        <begin position="29"/>
        <end position="146"/>
    </location>
</feature>
<feature type="signal peptide" evidence="3">
    <location>
        <begin position="1"/>
        <end position="28"/>
    </location>
</feature>
<evidence type="ECO:0000256" key="3">
    <source>
        <dbReference type="SAM" id="SignalP"/>
    </source>
</evidence>
<sequence>MKLSKTSAAWLLCAVMVSIMGVPSKALSAQPDIVVTEQDNGKDITLHGSQRLIIRLPSTGPFSWSALMTPDDLLAFTKAPAPEKKKKNGDAMPMVGGSHDQVLAFRAAEFTESSSQWFQLIFCRAPCDLKDPSAKIFKLGITTQKK</sequence>
<dbReference type="EMBL" id="LT670817">
    <property type="protein sequence ID" value="SHH87520.1"/>
    <property type="molecule type" value="Genomic_DNA"/>
</dbReference>
<organism evidence="4 5">
    <name type="scientific">Bradyrhizobium erythrophlei</name>
    <dbReference type="NCBI Taxonomy" id="1437360"/>
    <lineage>
        <taxon>Bacteria</taxon>
        <taxon>Pseudomonadati</taxon>
        <taxon>Pseudomonadota</taxon>
        <taxon>Alphaproteobacteria</taxon>
        <taxon>Hyphomicrobiales</taxon>
        <taxon>Nitrobacteraceae</taxon>
        <taxon>Bradyrhizobium</taxon>
    </lineage>
</organism>
<name>A0A1M5WIY8_9BRAD</name>
<keyword evidence="3" id="KW-0732">Signal</keyword>
<dbReference type="GO" id="GO:0004869">
    <property type="term" value="F:cysteine-type endopeptidase inhibitor activity"/>
    <property type="evidence" value="ECO:0007669"/>
    <property type="project" value="UniProtKB-KW"/>
</dbReference>
<keyword evidence="2" id="KW-0789">Thiol protease inhibitor</keyword>
<dbReference type="Proteomes" id="UP000189796">
    <property type="component" value="Chromosome I"/>
</dbReference>
<proteinExistence type="predicted"/>
<dbReference type="AlphaFoldDB" id="A0A1M5WIY8"/>
<evidence type="ECO:0008006" key="6">
    <source>
        <dbReference type="Google" id="ProtNLM"/>
    </source>
</evidence>
<evidence type="ECO:0000256" key="1">
    <source>
        <dbReference type="ARBA" id="ARBA00022690"/>
    </source>
</evidence>